<proteinExistence type="predicted"/>
<dbReference type="AlphaFoldDB" id="A0AA38YS71"/>
<organism evidence="1 2">
    <name type="scientific">Vitis rotundifolia</name>
    <name type="common">Muscadine grape</name>
    <dbReference type="NCBI Taxonomy" id="103349"/>
    <lineage>
        <taxon>Eukaryota</taxon>
        <taxon>Viridiplantae</taxon>
        <taxon>Streptophyta</taxon>
        <taxon>Embryophyta</taxon>
        <taxon>Tracheophyta</taxon>
        <taxon>Spermatophyta</taxon>
        <taxon>Magnoliopsida</taxon>
        <taxon>eudicotyledons</taxon>
        <taxon>Gunneridae</taxon>
        <taxon>Pentapetalae</taxon>
        <taxon>rosids</taxon>
        <taxon>Vitales</taxon>
        <taxon>Vitaceae</taxon>
        <taxon>Viteae</taxon>
        <taxon>Vitis</taxon>
    </lineage>
</organism>
<accession>A0AA38YS71</accession>
<dbReference type="Pfam" id="PF14223">
    <property type="entry name" value="Retrotran_gag_2"/>
    <property type="match status" value="1"/>
</dbReference>
<comment type="caution">
    <text evidence="1">The sequence shown here is derived from an EMBL/GenBank/DDBJ whole genome shotgun (WGS) entry which is preliminary data.</text>
</comment>
<dbReference type="EMBL" id="JARBHA010000018">
    <property type="protein sequence ID" value="KAJ9675708.1"/>
    <property type="molecule type" value="Genomic_DNA"/>
</dbReference>
<reference evidence="1 2" key="1">
    <citation type="journal article" date="2023" name="BMC Biotechnol.">
        <title>Vitis rotundifolia cv Carlos genome sequencing.</title>
        <authorList>
            <person name="Huff M."/>
            <person name="Hulse-Kemp A."/>
            <person name="Scheffler B."/>
            <person name="Youngblood R."/>
            <person name="Simpson S."/>
            <person name="Babiker E."/>
            <person name="Staton M."/>
        </authorList>
    </citation>
    <scope>NUCLEOTIDE SEQUENCE [LARGE SCALE GENOMIC DNA]</scope>
    <source>
        <tissue evidence="1">Leaf</tissue>
    </source>
</reference>
<keyword evidence="2" id="KW-1185">Reference proteome</keyword>
<sequence length="77" mass="8708">MHEGKLIDENMDEFTKLVLDLESLSVKIEDKNQAMILLNSLPKVFDQLRDTLKYSKDSLSFGRCSKCNSCKGDGHEG</sequence>
<dbReference type="Proteomes" id="UP001168098">
    <property type="component" value="Unassembled WGS sequence"/>
</dbReference>
<evidence type="ECO:0000313" key="1">
    <source>
        <dbReference type="EMBL" id="KAJ9675708.1"/>
    </source>
</evidence>
<gene>
    <name evidence="1" type="ORF">PVL29_024573</name>
</gene>
<name>A0AA38YS71_VITRO</name>
<evidence type="ECO:0000313" key="2">
    <source>
        <dbReference type="Proteomes" id="UP001168098"/>
    </source>
</evidence>
<protein>
    <submittedName>
        <fullName evidence="1">Uncharacterized protein</fullName>
    </submittedName>
</protein>